<feature type="compositionally biased region" description="Low complexity" evidence="1">
    <location>
        <begin position="13"/>
        <end position="27"/>
    </location>
</feature>
<accession>A0A843WKI3</accession>
<gene>
    <name evidence="2" type="ORF">Taro_041061</name>
</gene>
<proteinExistence type="predicted"/>
<keyword evidence="3" id="KW-1185">Reference proteome</keyword>
<comment type="caution">
    <text evidence="2">The sequence shown here is derived from an EMBL/GenBank/DDBJ whole genome shotgun (WGS) entry which is preliminary data.</text>
</comment>
<sequence length="145" mass="16030">MRETEPQRQHARGGSITHGTTSTATTRSHPDLPRGPTGTANARGATETGSYTLHNVAHRDGKHGRRLRLSHDRTPHNADKSLGRVLASQQTHNHTETETTAEVEDSTSTSEGPKPRQGTTTEHTRSQSERKNRDTGHNQSMVYHR</sequence>
<dbReference type="Proteomes" id="UP000652761">
    <property type="component" value="Unassembled WGS sequence"/>
</dbReference>
<feature type="compositionally biased region" description="Basic and acidic residues" evidence="1">
    <location>
        <begin position="122"/>
        <end position="136"/>
    </location>
</feature>
<dbReference type="EMBL" id="NMUH01004060">
    <property type="protein sequence ID" value="MQM08206.1"/>
    <property type="molecule type" value="Genomic_DNA"/>
</dbReference>
<feature type="region of interest" description="Disordered" evidence="1">
    <location>
        <begin position="1"/>
        <end position="145"/>
    </location>
</feature>
<reference evidence="2" key="1">
    <citation type="submission" date="2017-07" db="EMBL/GenBank/DDBJ databases">
        <title>Taro Niue Genome Assembly and Annotation.</title>
        <authorList>
            <person name="Atibalentja N."/>
            <person name="Keating K."/>
            <person name="Fields C.J."/>
        </authorList>
    </citation>
    <scope>NUCLEOTIDE SEQUENCE</scope>
    <source>
        <strain evidence="2">Niue_2</strain>
        <tissue evidence="2">Leaf</tissue>
    </source>
</reference>
<dbReference type="AlphaFoldDB" id="A0A843WKI3"/>
<organism evidence="2 3">
    <name type="scientific">Colocasia esculenta</name>
    <name type="common">Wild taro</name>
    <name type="synonym">Arum esculentum</name>
    <dbReference type="NCBI Taxonomy" id="4460"/>
    <lineage>
        <taxon>Eukaryota</taxon>
        <taxon>Viridiplantae</taxon>
        <taxon>Streptophyta</taxon>
        <taxon>Embryophyta</taxon>
        <taxon>Tracheophyta</taxon>
        <taxon>Spermatophyta</taxon>
        <taxon>Magnoliopsida</taxon>
        <taxon>Liliopsida</taxon>
        <taxon>Araceae</taxon>
        <taxon>Aroideae</taxon>
        <taxon>Colocasieae</taxon>
        <taxon>Colocasia</taxon>
    </lineage>
</organism>
<protein>
    <submittedName>
        <fullName evidence="2">Uncharacterized protein</fullName>
    </submittedName>
</protein>
<feature type="compositionally biased region" description="Basic and acidic residues" evidence="1">
    <location>
        <begin position="69"/>
        <end position="82"/>
    </location>
</feature>
<evidence type="ECO:0000313" key="2">
    <source>
        <dbReference type="EMBL" id="MQM08206.1"/>
    </source>
</evidence>
<name>A0A843WKI3_COLES</name>
<evidence type="ECO:0000256" key="1">
    <source>
        <dbReference type="SAM" id="MobiDB-lite"/>
    </source>
</evidence>
<evidence type="ECO:0000313" key="3">
    <source>
        <dbReference type="Proteomes" id="UP000652761"/>
    </source>
</evidence>